<evidence type="ECO:0000313" key="4">
    <source>
        <dbReference type="Proteomes" id="UP001242368"/>
    </source>
</evidence>
<dbReference type="InterPro" id="IPR036866">
    <property type="entry name" value="RibonucZ/Hydroxyglut_hydro"/>
</dbReference>
<name>A0ABT8CU10_9FLAO</name>
<dbReference type="Gene3D" id="3.60.15.10">
    <property type="entry name" value="Ribonuclease Z/Hydroxyacylglutathione hydrolase-like"/>
    <property type="match status" value="1"/>
</dbReference>
<accession>A0ABT8CU10</accession>
<proteinExistence type="predicted"/>
<keyword evidence="1" id="KW-0732">Signal</keyword>
<dbReference type="PANTHER" id="PTHR43546:SF8">
    <property type="entry name" value="METALLO-BETA-LACTAMASE DOMAIN-CONTAINING PROTEIN"/>
    <property type="match status" value="1"/>
</dbReference>
<dbReference type="PANTHER" id="PTHR43546">
    <property type="entry name" value="UPF0173 METAL-DEPENDENT HYDROLASE MJ1163-RELATED"/>
    <property type="match status" value="1"/>
</dbReference>
<feature type="domain" description="Metallo-beta-lactamase" evidence="2">
    <location>
        <begin position="69"/>
        <end position="249"/>
    </location>
</feature>
<feature type="chain" id="PRO_5045172846" evidence="1">
    <location>
        <begin position="24"/>
        <end position="296"/>
    </location>
</feature>
<organism evidence="3 4">
    <name type="scientific">Paenimyroides ceti</name>
    <dbReference type="NCBI Taxonomy" id="395087"/>
    <lineage>
        <taxon>Bacteria</taxon>
        <taxon>Pseudomonadati</taxon>
        <taxon>Bacteroidota</taxon>
        <taxon>Flavobacteriia</taxon>
        <taxon>Flavobacteriales</taxon>
        <taxon>Flavobacteriaceae</taxon>
        <taxon>Paenimyroides</taxon>
    </lineage>
</organism>
<dbReference type="SUPFAM" id="SSF56281">
    <property type="entry name" value="Metallo-hydrolase/oxidoreductase"/>
    <property type="match status" value="1"/>
</dbReference>
<protein>
    <submittedName>
        <fullName evidence="3">MBL fold metallo-hydrolase</fullName>
    </submittedName>
</protein>
<comment type="caution">
    <text evidence="3">The sequence shown here is derived from an EMBL/GenBank/DDBJ whole genome shotgun (WGS) entry which is preliminary data.</text>
</comment>
<gene>
    <name evidence="3" type="ORF">QW060_10070</name>
</gene>
<sequence>MKHIKIPFAIGIAFFLHSCSATSKLTVPSVREADLQKKYNYETGFNNADTINFIRIGHATTLINIGGKTILTDPWFSEKKGYYRGEPIAFLQDKLPLLSMIVVSHHHYDHFDIETFKTYPDKNVPFIVPVGVGKKVKSAGFSNVYEIDPWQSVTIDGVKVTACPAKHKVKEITFMIEAGNRAVYFGGDTKLIPELNEIKTRFPKIDLAILSVNGLKIRPMFNKQMVMSAVQAAEFCAFINPKVAVPIHYNFSGGKFKDLFILKYDGNAQEFANATTVNAPKTKTFILETGDTLSIH</sequence>
<dbReference type="InterPro" id="IPR050114">
    <property type="entry name" value="UPF0173_UPF0282_UlaG_hydrolase"/>
</dbReference>
<dbReference type="Proteomes" id="UP001242368">
    <property type="component" value="Unassembled WGS sequence"/>
</dbReference>
<dbReference type="InterPro" id="IPR001279">
    <property type="entry name" value="Metallo-B-lactamas"/>
</dbReference>
<feature type="signal peptide" evidence="1">
    <location>
        <begin position="1"/>
        <end position="23"/>
    </location>
</feature>
<reference evidence="4" key="1">
    <citation type="journal article" date="2019" name="Int. J. Syst. Evol. Microbiol.">
        <title>The Global Catalogue of Microorganisms (GCM) 10K type strain sequencing project: providing services to taxonomists for standard genome sequencing and annotation.</title>
        <authorList>
            <consortium name="The Broad Institute Genomics Platform"/>
            <consortium name="The Broad Institute Genome Sequencing Center for Infectious Disease"/>
            <person name="Wu L."/>
            <person name="Ma J."/>
        </authorList>
    </citation>
    <scope>NUCLEOTIDE SEQUENCE [LARGE SCALE GENOMIC DNA]</scope>
    <source>
        <strain evidence="4">CECT 7184</strain>
    </source>
</reference>
<dbReference type="RefSeq" id="WP_290363449.1">
    <property type="nucleotide sequence ID" value="NZ_JAUFQU010000001.1"/>
</dbReference>
<evidence type="ECO:0000256" key="1">
    <source>
        <dbReference type="SAM" id="SignalP"/>
    </source>
</evidence>
<evidence type="ECO:0000259" key="2">
    <source>
        <dbReference type="Pfam" id="PF12706"/>
    </source>
</evidence>
<dbReference type="Pfam" id="PF12706">
    <property type="entry name" value="Lactamase_B_2"/>
    <property type="match status" value="1"/>
</dbReference>
<evidence type="ECO:0000313" key="3">
    <source>
        <dbReference type="EMBL" id="MDN3707476.1"/>
    </source>
</evidence>
<dbReference type="EMBL" id="JAUFQU010000001">
    <property type="protein sequence ID" value="MDN3707476.1"/>
    <property type="molecule type" value="Genomic_DNA"/>
</dbReference>
<keyword evidence="4" id="KW-1185">Reference proteome</keyword>